<dbReference type="EMBL" id="LQRC01000231">
    <property type="protein sequence ID" value="KXT69721.1"/>
    <property type="molecule type" value="Genomic_DNA"/>
</dbReference>
<protein>
    <submittedName>
        <fullName evidence="1">Uncharacterized protein</fullName>
    </submittedName>
</protein>
<name>A0A139N1W3_STRGN</name>
<dbReference type="Proteomes" id="UP000070096">
    <property type="component" value="Unassembled WGS sequence"/>
</dbReference>
<dbReference type="AlphaFoldDB" id="A0A139N1W3"/>
<sequence>MEVKVGSLPLGRHIVSWILDRCKVINIHVVRDNNDSARVLSSRPLDSGSSLRQTLNFGVPVELPVVALVALDKSIGSLSSHRTNRSCTEGIFLTKDIPHVQMGARLILSGEVQVNIGYLVPVKSKEGLKRNILPIFAKFVATLWTVLIRHIKARTIGAVRYELAVLAFATDIVGRQRINLGNPDHGRDKARSDRPPRAYQIAPLIGALHQHLRSQVNHGEAIPQDRGQLFFDPQVHDIRQRIAINLKGFLIGQLGNCLLSLINERCIEVALDHLYRLKGLRQLIRIGDDQLLSQVLA</sequence>
<proteinExistence type="predicted"/>
<evidence type="ECO:0000313" key="2">
    <source>
        <dbReference type="Proteomes" id="UP000070096"/>
    </source>
</evidence>
<gene>
    <name evidence="1" type="ORF">SGODD07_01734</name>
</gene>
<reference evidence="1 2" key="1">
    <citation type="submission" date="2016-01" db="EMBL/GenBank/DDBJ databases">
        <title>Highly variable Streptococcus oralis are common among viridans streptococci isolated from primates.</title>
        <authorList>
            <person name="Denapaite D."/>
            <person name="Rieger M."/>
            <person name="Koendgen S."/>
            <person name="Brueckner R."/>
            <person name="Ochigava I."/>
            <person name="Kappeler P."/>
            <person name="Maetz-Rensing K."/>
            <person name="Leendertz F."/>
            <person name="Hakenbeck R."/>
        </authorList>
    </citation>
    <scope>NUCLEOTIDE SEQUENCE [LARGE SCALE GENOMIC DNA]</scope>
    <source>
        <strain evidence="1 2">DD07</strain>
    </source>
</reference>
<organism evidence="1 2">
    <name type="scientific">Streptococcus gordonii</name>
    <dbReference type="NCBI Taxonomy" id="1302"/>
    <lineage>
        <taxon>Bacteria</taxon>
        <taxon>Bacillati</taxon>
        <taxon>Bacillota</taxon>
        <taxon>Bacilli</taxon>
        <taxon>Lactobacillales</taxon>
        <taxon>Streptococcaceae</taxon>
        <taxon>Streptococcus</taxon>
    </lineage>
</organism>
<evidence type="ECO:0000313" key="1">
    <source>
        <dbReference type="EMBL" id="KXT69721.1"/>
    </source>
</evidence>
<comment type="caution">
    <text evidence="1">The sequence shown here is derived from an EMBL/GenBank/DDBJ whole genome shotgun (WGS) entry which is preliminary data.</text>
</comment>
<accession>A0A139N1W3</accession>